<name>A0AAV5BZ86_ELECO</name>
<dbReference type="InterPro" id="IPR000490">
    <property type="entry name" value="Glyco_hydro_17"/>
</dbReference>
<gene>
    <name evidence="6" type="primary">ga08015</name>
    <name evidence="6" type="ORF">PR202_ga08015</name>
</gene>
<evidence type="ECO:0000313" key="6">
    <source>
        <dbReference type="EMBL" id="GJM91620.1"/>
    </source>
</evidence>
<dbReference type="InterPro" id="IPR017853">
    <property type="entry name" value="GH"/>
</dbReference>
<feature type="region of interest" description="Disordered" evidence="5">
    <location>
        <begin position="176"/>
        <end position="195"/>
    </location>
</feature>
<comment type="similarity">
    <text evidence="1 4">Belongs to the glycosyl hydrolase 17 family.</text>
</comment>
<reference evidence="6" key="1">
    <citation type="journal article" date="2018" name="DNA Res.">
        <title>Multiple hybrid de novo genome assembly of finger millet, an orphan allotetraploid crop.</title>
        <authorList>
            <person name="Hatakeyama M."/>
            <person name="Aluri S."/>
            <person name="Balachadran M.T."/>
            <person name="Sivarajan S.R."/>
            <person name="Patrignani A."/>
            <person name="Gruter S."/>
            <person name="Poveda L."/>
            <person name="Shimizu-Inatsugi R."/>
            <person name="Baeten J."/>
            <person name="Francoijs K.J."/>
            <person name="Nataraja K.N."/>
            <person name="Reddy Y.A.N."/>
            <person name="Phadnis S."/>
            <person name="Ravikumar R.L."/>
            <person name="Schlapbach R."/>
            <person name="Sreeman S.M."/>
            <person name="Shimizu K.K."/>
        </authorList>
    </citation>
    <scope>NUCLEOTIDE SEQUENCE</scope>
</reference>
<sequence length="195" mass="20802">MVGNNLPSPADVVALYRSRNIFAMRIYNPDQGALSALRGSAIGLILDVGGVDVVRNLANSADAAASSWVQANVRPYYYPDVIIKYIAVGNEVNPGDAWAILPAMRNVHAALVSANLAANIKVSTAVKMDVVTDTFPPSRGVFNPNMSQQNGAHRAVPGRHGRAAAGQRVPVLRVQGQPARHQPQLRHVPAGHHRA</sequence>
<comment type="caution">
    <text evidence="6">The sequence shown here is derived from an EMBL/GenBank/DDBJ whole genome shotgun (WGS) entry which is preliminary data.</text>
</comment>
<evidence type="ECO:0000256" key="4">
    <source>
        <dbReference type="RuleBase" id="RU004335"/>
    </source>
</evidence>
<keyword evidence="3" id="KW-0326">Glycosidase</keyword>
<evidence type="ECO:0000256" key="5">
    <source>
        <dbReference type="SAM" id="MobiDB-lite"/>
    </source>
</evidence>
<reference evidence="6" key="2">
    <citation type="submission" date="2021-12" db="EMBL/GenBank/DDBJ databases">
        <title>Resequencing data analysis of finger millet.</title>
        <authorList>
            <person name="Hatakeyama M."/>
            <person name="Aluri S."/>
            <person name="Balachadran M.T."/>
            <person name="Sivarajan S.R."/>
            <person name="Poveda L."/>
            <person name="Shimizu-Inatsugi R."/>
            <person name="Schlapbach R."/>
            <person name="Sreeman S.M."/>
            <person name="Shimizu K.K."/>
        </authorList>
    </citation>
    <scope>NUCLEOTIDE SEQUENCE</scope>
</reference>
<evidence type="ECO:0000256" key="2">
    <source>
        <dbReference type="ARBA" id="ARBA00022801"/>
    </source>
</evidence>
<evidence type="ECO:0008006" key="8">
    <source>
        <dbReference type="Google" id="ProtNLM"/>
    </source>
</evidence>
<dbReference type="AlphaFoldDB" id="A0AAV5BZ86"/>
<dbReference type="SUPFAM" id="SSF51445">
    <property type="entry name" value="(Trans)glycosidases"/>
    <property type="match status" value="1"/>
</dbReference>
<keyword evidence="2" id="KW-0378">Hydrolase</keyword>
<evidence type="ECO:0000256" key="1">
    <source>
        <dbReference type="ARBA" id="ARBA00008773"/>
    </source>
</evidence>
<dbReference type="EMBL" id="BQKI01000003">
    <property type="protein sequence ID" value="GJM91620.1"/>
    <property type="molecule type" value="Genomic_DNA"/>
</dbReference>
<proteinExistence type="inferred from homology"/>
<dbReference type="InterPro" id="IPR044965">
    <property type="entry name" value="Glyco_hydro_17_plant"/>
</dbReference>
<dbReference type="Pfam" id="PF00332">
    <property type="entry name" value="Glyco_hydro_17"/>
    <property type="match status" value="1"/>
</dbReference>
<keyword evidence="7" id="KW-1185">Reference proteome</keyword>
<dbReference type="GO" id="GO:0005975">
    <property type="term" value="P:carbohydrate metabolic process"/>
    <property type="evidence" value="ECO:0007669"/>
    <property type="project" value="InterPro"/>
</dbReference>
<evidence type="ECO:0000313" key="7">
    <source>
        <dbReference type="Proteomes" id="UP001054889"/>
    </source>
</evidence>
<protein>
    <recommendedName>
        <fullName evidence="8">Glucan endo-1,3-beta-D-glucosidase</fullName>
    </recommendedName>
</protein>
<dbReference type="GO" id="GO:0004553">
    <property type="term" value="F:hydrolase activity, hydrolyzing O-glycosyl compounds"/>
    <property type="evidence" value="ECO:0007669"/>
    <property type="project" value="InterPro"/>
</dbReference>
<organism evidence="6 7">
    <name type="scientific">Eleusine coracana subsp. coracana</name>
    <dbReference type="NCBI Taxonomy" id="191504"/>
    <lineage>
        <taxon>Eukaryota</taxon>
        <taxon>Viridiplantae</taxon>
        <taxon>Streptophyta</taxon>
        <taxon>Embryophyta</taxon>
        <taxon>Tracheophyta</taxon>
        <taxon>Spermatophyta</taxon>
        <taxon>Magnoliopsida</taxon>
        <taxon>Liliopsida</taxon>
        <taxon>Poales</taxon>
        <taxon>Poaceae</taxon>
        <taxon>PACMAD clade</taxon>
        <taxon>Chloridoideae</taxon>
        <taxon>Cynodonteae</taxon>
        <taxon>Eleusininae</taxon>
        <taxon>Eleusine</taxon>
    </lineage>
</organism>
<dbReference type="Gene3D" id="3.20.20.80">
    <property type="entry name" value="Glycosidases"/>
    <property type="match status" value="1"/>
</dbReference>
<dbReference type="Proteomes" id="UP001054889">
    <property type="component" value="Unassembled WGS sequence"/>
</dbReference>
<accession>A0AAV5BZ86</accession>
<dbReference type="PANTHER" id="PTHR32227">
    <property type="entry name" value="GLUCAN ENDO-1,3-BETA-GLUCOSIDASE BG1-RELATED-RELATED"/>
    <property type="match status" value="1"/>
</dbReference>
<evidence type="ECO:0000256" key="3">
    <source>
        <dbReference type="ARBA" id="ARBA00023295"/>
    </source>
</evidence>